<name>A0A6C0F6B0_9ZZZZ</name>
<organism evidence="1">
    <name type="scientific">viral metagenome</name>
    <dbReference type="NCBI Taxonomy" id="1070528"/>
    <lineage>
        <taxon>unclassified sequences</taxon>
        <taxon>metagenomes</taxon>
        <taxon>organismal metagenomes</taxon>
    </lineage>
</organism>
<dbReference type="AlphaFoldDB" id="A0A6C0F6B0"/>
<protein>
    <submittedName>
        <fullName evidence="1">Uncharacterized protein</fullName>
    </submittedName>
</protein>
<proteinExistence type="predicted"/>
<evidence type="ECO:0000313" key="1">
    <source>
        <dbReference type="EMBL" id="QHT37377.1"/>
    </source>
</evidence>
<dbReference type="EMBL" id="MN738794">
    <property type="protein sequence ID" value="QHT37377.1"/>
    <property type="molecule type" value="Genomic_DNA"/>
</dbReference>
<accession>A0A6C0F6B0</accession>
<reference evidence="1" key="1">
    <citation type="journal article" date="2020" name="Nature">
        <title>Giant virus diversity and host interactions through global metagenomics.</title>
        <authorList>
            <person name="Schulz F."/>
            <person name="Roux S."/>
            <person name="Paez-Espino D."/>
            <person name="Jungbluth S."/>
            <person name="Walsh D.A."/>
            <person name="Denef V.J."/>
            <person name="McMahon K.D."/>
            <person name="Konstantinidis K.T."/>
            <person name="Eloe-Fadrosh E.A."/>
            <person name="Kyrpides N.C."/>
            <person name="Woyke T."/>
        </authorList>
    </citation>
    <scope>NUCLEOTIDE SEQUENCE</scope>
    <source>
        <strain evidence="1">GVMAG-S-ERX555967-131</strain>
    </source>
</reference>
<sequence length="75" mass="8819">MDDDNLEIMQLLEERLKIGKERYGHGVIIDDDTRQYGTNDNNWETMMMEEALDGMIYAAAQLLRIKRARNSLKEQ</sequence>